<accession>A0A2U1E6V7</accession>
<evidence type="ECO:0000259" key="2">
    <source>
        <dbReference type="PROSITE" id="PS51272"/>
    </source>
</evidence>
<feature type="signal peptide" evidence="1">
    <location>
        <begin position="1"/>
        <end position="23"/>
    </location>
</feature>
<reference evidence="3 4" key="1">
    <citation type="submission" date="2018-04" db="EMBL/GenBank/DDBJ databases">
        <title>Genomic Encyclopedia of Type Strains, Phase IV (KMG-IV): sequencing the most valuable type-strain genomes for metagenomic binning, comparative biology and taxonomic classification.</title>
        <authorList>
            <person name="Goeker M."/>
        </authorList>
    </citation>
    <scope>NUCLEOTIDE SEQUENCE [LARGE SCALE GENOMIC DNA]</scope>
    <source>
        <strain evidence="3 4">DSM 20705</strain>
    </source>
</reference>
<sequence length="1574" mass="176965">MKKRIISFMLILLMILTSVPVEAFGHQSRNVNPNKEAEAKYNVVNINGQKYKAYKISDIMPDNLVKKQSQKRAFNSGLMRTSGYVDQTETDPNKLWTLKINWETRDIDFPNETIIFPVIYNPDGEENTGDEIELGIFEVDAAHAQKGNSNERIKMKVKEGINPNDYIEGAEILCPHFIKYDLRIVKNNEWNGHEYQEYQFLANVSQNVMSVYKISWFDNDSSKRQEFEGKWKGSKSIETDLVGSTEDGYYTVIKELIGRKDLYTGNNKPYTPSEGHMAGELKKGYKEEPIQFVSLNIDDVTPVDTAGSYIIKDGVETQKGFLQLGTKYYYNITGDYRTLHEIELREELKVKFDPNGATFAPAVKTEQAIGHSMKIGEAFGDLEAVTVPTKNQISNIPQKDNKDQEFVGWVVDETNKSLDFSDGKNADKLVNPQGYEVKKNVTFYAVYAPKAQGKVAIQYVDTDGNAIQDTYKIATEQYPDKAEGNVGEDVDINKIPEPVFYGYERTDKAIDVSGKKYQNEHIQTVEVEYKKLADIIPEKGDDGKDNPDANKPEVKNYYKKVVYKAEKVKGYLGEETKKAEQVVYYVNPVAGKKVSDATVPNVGAETGYIVDDTNKWTYPQGITADTAITKDTANPLVINANFKKETTTKKFTKTWAAADGAKLPDTKPTVTFELYADDAKVETNGERILSNGALTAEYKDLVRYNYDNTGKATTEIKYTVKEKGEANNSITLGDKTYAVTYTDIGVTNTLGKEVINLTVNKVWAREDGAAKLPETKPTLTFDLYKDGTKVDGQSKTLAAGQTSVKWTGLDKYQANGTDLAVYTVSEGQTANNTIELDGKKYEVKMTDMNNGVITVTNTLKKETTDVEFTKVWAAADGTTLPTTLPEVTFVLVKDGTVTTTTAKVDSTTNKAKFSGLDKYTKDGDEIVYTVKEQGEDKGAIKLNNQDYTVEYSEEDKTVTNTLQKELKEVKATKTWTVANGVTALTKNPAVKLQLIADGADVAGKEVAVDANGEANFGKLAKYQANGTTEIKYTVKEVGEAEGKIKLDGRDYKVTYDGLKVTNELQAKEVKVSYEFVTDKGAKITEEKVNHYLNPDGNWKSTAKEGENVVAPTTPAKDTKVEIKKGTPEKLIGTYTFKEWKPVNVKAGTEDIKFIGVWEYVGEFYPIGKDITVQVGETPDPKDGIENHKDAPKDTDYKFKEPIDTKTPGDKKATIVVTIPNPEEPTKPRIEEVEITVHVTDLRCMTPAPEMNPVYDSDEYITGHGIPGAVIEVRYRDYPILRTKVDTFGEWEVYTPYPLEDEQFVYARQIKEPCDPSVWVSEEIRYDYEYWRKDDKKEEPKKPVEIKKVWTPAELNARDHFSYIKGYGDNTFGPNRTITRAEVAMIFARLSINQSVSGAPQFKDVKAGDWYKTAVDIVARQGVVKGYEDGTFRPNQPITRREFAAIAARYAGNIDTWRTFRDVPSTDWAYTLINRVGGAGWITGYEDNTFRPNNNITRAEVVAIVNRMLNRKADKAYVDNNLMKSKHSFIDNLRSAWYFYDIHEAAVGHSFERQPNGVDEKWNRVNGQAFEIRER</sequence>
<evidence type="ECO:0000256" key="1">
    <source>
        <dbReference type="SAM" id="SignalP"/>
    </source>
</evidence>
<evidence type="ECO:0000313" key="3">
    <source>
        <dbReference type="EMBL" id="PVY95635.1"/>
    </source>
</evidence>
<name>A0A2U1E6V7_9FIRM</name>
<dbReference type="InterPro" id="IPR012706">
    <property type="entry name" value="Rib_alpha_Esp_rpt"/>
</dbReference>
<feature type="domain" description="SLH" evidence="2">
    <location>
        <begin position="1337"/>
        <end position="1396"/>
    </location>
</feature>
<dbReference type="RefSeq" id="WP_116479555.1">
    <property type="nucleotide sequence ID" value="NZ_QEKV01000001.1"/>
</dbReference>
<dbReference type="Pfam" id="PF08428">
    <property type="entry name" value="Rib"/>
    <property type="match status" value="1"/>
</dbReference>
<dbReference type="InterPro" id="IPR051465">
    <property type="entry name" value="Cell_Envelope_Struct_Comp"/>
</dbReference>
<evidence type="ECO:0000313" key="4">
    <source>
        <dbReference type="Proteomes" id="UP000245793"/>
    </source>
</evidence>
<feature type="domain" description="SLH" evidence="2">
    <location>
        <begin position="1461"/>
        <end position="1518"/>
    </location>
</feature>
<comment type="caution">
    <text evidence="3">The sequence shown here is derived from an EMBL/GenBank/DDBJ whole genome shotgun (WGS) entry which is preliminary data.</text>
</comment>
<dbReference type="PROSITE" id="PS51272">
    <property type="entry name" value="SLH"/>
    <property type="match status" value="3"/>
</dbReference>
<proteinExistence type="predicted"/>
<dbReference type="PANTHER" id="PTHR43308">
    <property type="entry name" value="OUTER MEMBRANE PROTEIN ALPHA-RELATED"/>
    <property type="match status" value="1"/>
</dbReference>
<organism evidence="3 4">
    <name type="scientific">Ezakiella coagulans</name>
    <dbReference type="NCBI Taxonomy" id="46507"/>
    <lineage>
        <taxon>Bacteria</taxon>
        <taxon>Bacillati</taxon>
        <taxon>Bacillota</taxon>
        <taxon>Tissierellia</taxon>
        <taxon>Ezakiella</taxon>
    </lineage>
</organism>
<keyword evidence="4" id="KW-1185">Reference proteome</keyword>
<dbReference type="EMBL" id="QEKV01000001">
    <property type="protein sequence ID" value="PVY95635.1"/>
    <property type="molecule type" value="Genomic_DNA"/>
</dbReference>
<dbReference type="InterPro" id="IPR001119">
    <property type="entry name" value="SLH_dom"/>
</dbReference>
<dbReference type="InterPro" id="IPR059115">
    <property type="entry name" value="Rib"/>
</dbReference>
<gene>
    <name evidence="3" type="ORF">C7381_101161</name>
</gene>
<dbReference type="Gene3D" id="2.60.40.1140">
    <property type="entry name" value="Collagen-binding surface protein Cna, B-type domain"/>
    <property type="match status" value="4"/>
</dbReference>
<protein>
    <submittedName>
        <fullName evidence="3">Rib/alpha/Esp surface antigen-like repeat protein</fullName>
    </submittedName>
</protein>
<dbReference type="CDD" id="cd00222">
    <property type="entry name" value="CollagenBindB"/>
    <property type="match status" value="1"/>
</dbReference>
<dbReference type="PANTHER" id="PTHR43308:SF5">
    <property type="entry name" value="S-LAYER PROTEIN _ PEPTIDOGLYCAN ENDO-BETA-N-ACETYLGLUCOSAMINIDASE"/>
    <property type="match status" value="1"/>
</dbReference>
<dbReference type="Pfam" id="PF00395">
    <property type="entry name" value="SLH"/>
    <property type="match status" value="3"/>
</dbReference>
<keyword evidence="1" id="KW-0732">Signal</keyword>
<dbReference type="SUPFAM" id="SSF49478">
    <property type="entry name" value="Cna protein B-type domain"/>
    <property type="match status" value="4"/>
</dbReference>
<feature type="chain" id="PRO_5039598544" evidence="1">
    <location>
        <begin position="24"/>
        <end position="1574"/>
    </location>
</feature>
<dbReference type="InterPro" id="IPR008454">
    <property type="entry name" value="Collagen-bd_Cna-like_B-typ_dom"/>
</dbReference>
<dbReference type="NCBIfam" id="TIGR02331">
    <property type="entry name" value="rib_alpha"/>
    <property type="match status" value="1"/>
</dbReference>
<feature type="domain" description="SLH" evidence="2">
    <location>
        <begin position="1397"/>
        <end position="1460"/>
    </location>
</feature>
<dbReference type="Proteomes" id="UP000245793">
    <property type="component" value="Unassembled WGS sequence"/>
</dbReference>
<dbReference type="Pfam" id="PF05738">
    <property type="entry name" value="Cna_B"/>
    <property type="match status" value="4"/>
</dbReference>